<dbReference type="Proteomes" id="UP001166304">
    <property type="component" value="Unassembled WGS sequence"/>
</dbReference>
<comment type="caution">
    <text evidence="1">The sequence shown here is derived from an EMBL/GenBank/DDBJ whole genome shotgun (WGS) entry which is preliminary data.</text>
</comment>
<accession>A0AA41G557</accession>
<organism evidence="1 2">
    <name type="scientific">Haloarcula salina</name>
    <dbReference type="NCBI Taxonomy" id="1429914"/>
    <lineage>
        <taxon>Archaea</taxon>
        <taxon>Methanobacteriati</taxon>
        <taxon>Methanobacteriota</taxon>
        <taxon>Stenosarchaea group</taxon>
        <taxon>Halobacteria</taxon>
        <taxon>Halobacteriales</taxon>
        <taxon>Haloarculaceae</taxon>
        <taxon>Haloarcula</taxon>
    </lineage>
</organism>
<keyword evidence="2" id="KW-1185">Reference proteome</keyword>
<evidence type="ECO:0000313" key="1">
    <source>
        <dbReference type="EMBL" id="MBV0903704.1"/>
    </source>
</evidence>
<protein>
    <recommendedName>
        <fullName evidence="3">Lipoprotein</fullName>
    </recommendedName>
</protein>
<reference evidence="1" key="1">
    <citation type="submission" date="2021-06" db="EMBL/GenBank/DDBJ databases">
        <title>New haloarchaea isolates fom saline soil.</title>
        <authorList>
            <person name="Duran-Viseras A."/>
            <person name="Sanchez-Porro C.S."/>
            <person name="Ventosa A."/>
        </authorList>
    </citation>
    <scope>NUCLEOTIDE SEQUENCE</scope>
    <source>
        <strain evidence="1">JCM 18369</strain>
    </source>
</reference>
<dbReference type="AlphaFoldDB" id="A0AA41G557"/>
<dbReference type="RefSeq" id="WP_162414742.1">
    <property type="nucleotide sequence ID" value="NZ_JAHQXE010000006.1"/>
</dbReference>
<gene>
    <name evidence="1" type="ORF">KTS37_18115</name>
</gene>
<evidence type="ECO:0000313" key="2">
    <source>
        <dbReference type="Proteomes" id="UP001166304"/>
    </source>
</evidence>
<dbReference type="PROSITE" id="PS51318">
    <property type="entry name" value="TAT"/>
    <property type="match status" value="1"/>
</dbReference>
<proteinExistence type="predicted"/>
<dbReference type="PROSITE" id="PS51257">
    <property type="entry name" value="PROKAR_LIPOPROTEIN"/>
    <property type="match status" value="1"/>
</dbReference>
<sequence length="259" mass="27303">MPSRRTLLGTVACTLVAGCSGVSDDPSTDATATPAPVVLSLVAAAAVPETATVGIFSETTADIRAAIRDASTDVTDHEWAHMFHEFDCFAFDGVTYEITEGATGSGGYVNEYSVTEVDEPGNESTVRVADLPDSDRRAVIDAIASGEHRYDSDAGGFDPYSSVYVYNGSYYVFSLDSHADKPLVATYVIEEADDNRCVTLEPLSLDDAQVTALDTALQSDGEPTVTGGTARMIAASDVAFLIRDGDCYKLSTPAHGSEV</sequence>
<name>A0AA41G557_9EURY</name>
<evidence type="ECO:0008006" key="3">
    <source>
        <dbReference type="Google" id="ProtNLM"/>
    </source>
</evidence>
<dbReference type="EMBL" id="JAHQXE010000006">
    <property type="protein sequence ID" value="MBV0903704.1"/>
    <property type="molecule type" value="Genomic_DNA"/>
</dbReference>
<dbReference type="InterPro" id="IPR006311">
    <property type="entry name" value="TAT_signal"/>
</dbReference>